<dbReference type="AlphaFoldDB" id="A0A9X7UVE3"/>
<dbReference type="PANTHER" id="PTHR36837:SF5">
    <property type="entry name" value="POLY-3-HYDROXYBUTYRATE SYNTHASE"/>
    <property type="match status" value="1"/>
</dbReference>
<dbReference type="RefSeq" id="WP_228346291.1">
    <property type="nucleotide sequence ID" value="NZ_CP046056.1"/>
</dbReference>
<dbReference type="InterPro" id="IPR010963">
    <property type="entry name" value="PHA_synth_I"/>
</dbReference>
<comment type="subcellular location">
    <subcellularLocation>
        <location evidence="1">Cytoplasm</location>
    </subcellularLocation>
</comment>
<accession>A0A9X7UVE3</accession>
<dbReference type="Proteomes" id="UP000596074">
    <property type="component" value="Chromosome"/>
</dbReference>
<keyword evidence="4" id="KW-0012">Acyltransferase</keyword>
<evidence type="ECO:0000313" key="6">
    <source>
        <dbReference type="EMBL" id="QQD23752.1"/>
    </source>
</evidence>
<dbReference type="InterPro" id="IPR029058">
    <property type="entry name" value="AB_hydrolase_fold"/>
</dbReference>
<evidence type="ECO:0000256" key="4">
    <source>
        <dbReference type="ARBA" id="ARBA00023315"/>
    </source>
</evidence>
<evidence type="ECO:0000256" key="3">
    <source>
        <dbReference type="ARBA" id="ARBA00022679"/>
    </source>
</evidence>
<proteinExistence type="predicted"/>
<dbReference type="InterPro" id="IPR010941">
    <property type="entry name" value="PhaC_N"/>
</dbReference>
<dbReference type="NCBIfam" id="TIGR01838">
    <property type="entry name" value="PHA_synth_I"/>
    <property type="match status" value="1"/>
</dbReference>
<evidence type="ECO:0000259" key="5">
    <source>
        <dbReference type="Pfam" id="PF07167"/>
    </source>
</evidence>
<sequence length="602" mass="68150">MNVPKESMETAIRDYYEVAGQVAEQYGHLLQKAISQPTSAEDPAASVLSDFSKSFQELGEQLMKNPARLAEAQMELLKKQQQLFQTATLKFLGKEVAPVATPEPGDKRFKDEQWNENPLFDYIKQLYLLQGQTLMNMIKGTEGLSDHSKQKIEYFVRQYINALSPTNFAALNPEVIRKTLESGGKNLLDGMAQLMKDMDDSVKGALNVAMTDTSAFQVGRNLATTPGKVVYQNDLMQLIQYTPSTAKTFKRPLLVIPPFINKFYILDMRENNSFIKWLVDQGHTVFCISWVNPGPSLRDKGFEDYMQEGPLDAIAAIEKATGEKEVNAIGYCLGGTLLAATLAYLKKKKKEPIKAATFLATLTDFSQPGEIGVFINETAISALEKQMNLLGFYDGRQMAFSFNTLRENDLFWSFFINNYLKGERPAAFDLLYWNTDSTNLPARMHSFYLRNMYLYNKLIEKDGIELNGVKLDLRQISVPTYFLSTAQDHIALWQATYTGPLLMGGKNRFVLGGSGHIAGVVNPPAQNKYGYWTNDNLPQDPNEWYRNATQNEGSWWNDWQQWVLQQGNMEEVDVRQPGTGLEVIEDAPGRYVKQRIIDVLHK</sequence>
<reference evidence="6 7" key="1">
    <citation type="submission" date="2019-11" db="EMBL/GenBank/DDBJ databases">
        <title>Venatorbacter sp. nov. a predator of Campylobacter and other Gram-negative bacteria.</title>
        <authorList>
            <person name="Saeedi A."/>
            <person name="Cummings N.J."/>
            <person name="Connerton I.F."/>
            <person name="Connerton P.L."/>
        </authorList>
    </citation>
    <scope>NUCLEOTIDE SEQUENCE [LARGE SCALE GENOMIC DNA]</scope>
    <source>
        <strain evidence="6">XL5</strain>
    </source>
</reference>
<dbReference type="GO" id="GO:0016746">
    <property type="term" value="F:acyltransferase activity"/>
    <property type="evidence" value="ECO:0007669"/>
    <property type="project" value="UniProtKB-KW"/>
</dbReference>
<dbReference type="PANTHER" id="PTHR36837">
    <property type="entry name" value="POLY(3-HYDROXYALKANOATE) POLYMERASE SUBUNIT PHAC"/>
    <property type="match status" value="1"/>
</dbReference>
<dbReference type="SUPFAM" id="SSF53474">
    <property type="entry name" value="alpha/beta-Hydrolases"/>
    <property type="match status" value="1"/>
</dbReference>
<organism evidence="6 7">
    <name type="scientific">Venatoribacter cucullus</name>
    <dbReference type="NCBI Taxonomy" id="2661630"/>
    <lineage>
        <taxon>Bacteria</taxon>
        <taxon>Pseudomonadati</taxon>
        <taxon>Pseudomonadota</taxon>
        <taxon>Gammaproteobacteria</taxon>
        <taxon>Oceanospirillales</taxon>
        <taxon>Oceanospirillaceae</taxon>
        <taxon>Venatoribacter</taxon>
    </lineage>
</organism>
<dbReference type="KEGG" id="vcw:GJQ55_04310"/>
<dbReference type="Pfam" id="PF07167">
    <property type="entry name" value="PhaC_N"/>
    <property type="match status" value="1"/>
</dbReference>
<dbReference type="EMBL" id="CP046056">
    <property type="protein sequence ID" value="QQD23752.1"/>
    <property type="molecule type" value="Genomic_DNA"/>
</dbReference>
<dbReference type="GO" id="GO:0042619">
    <property type="term" value="P:poly-hydroxybutyrate biosynthetic process"/>
    <property type="evidence" value="ECO:0007669"/>
    <property type="project" value="InterPro"/>
</dbReference>
<feature type="domain" description="Poly-beta-hydroxybutyrate polymerase N-terminal" evidence="5">
    <location>
        <begin position="106"/>
        <end position="278"/>
    </location>
</feature>
<evidence type="ECO:0000256" key="1">
    <source>
        <dbReference type="ARBA" id="ARBA00004496"/>
    </source>
</evidence>
<keyword evidence="7" id="KW-1185">Reference proteome</keyword>
<keyword evidence="3" id="KW-0808">Transferase</keyword>
<dbReference type="GO" id="GO:0005737">
    <property type="term" value="C:cytoplasm"/>
    <property type="evidence" value="ECO:0007669"/>
    <property type="project" value="UniProtKB-SubCell"/>
</dbReference>
<dbReference type="Gene3D" id="3.40.50.1820">
    <property type="entry name" value="alpha/beta hydrolase"/>
    <property type="match status" value="1"/>
</dbReference>
<gene>
    <name evidence="6" type="primary">phaC</name>
    <name evidence="6" type="ORF">GJQ55_04310</name>
</gene>
<keyword evidence="2" id="KW-0963">Cytoplasm</keyword>
<dbReference type="InterPro" id="IPR051321">
    <property type="entry name" value="PHA/PHB_synthase"/>
</dbReference>
<evidence type="ECO:0000313" key="7">
    <source>
        <dbReference type="Proteomes" id="UP000596074"/>
    </source>
</evidence>
<protein>
    <submittedName>
        <fullName evidence="6">Class I poly(R)-hydroxyalkanoic acid synthase</fullName>
    </submittedName>
</protein>
<name>A0A9X7UVE3_9GAMM</name>
<evidence type="ECO:0000256" key="2">
    <source>
        <dbReference type="ARBA" id="ARBA00022490"/>
    </source>
</evidence>